<evidence type="ECO:0000313" key="2">
    <source>
        <dbReference type="Proteomes" id="UP001144978"/>
    </source>
</evidence>
<gene>
    <name evidence="1" type="ORF">NUW54_g5277</name>
</gene>
<organism evidence="1 2">
    <name type="scientific">Trametes sanguinea</name>
    <dbReference type="NCBI Taxonomy" id="158606"/>
    <lineage>
        <taxon>Eukaryota</taxon>
        <taxon>Fungi</taxon>
        <taxon>Dikarya</taxon>
        <taxon>Basidiomycota</taxon>
        <taxon>Agaricomycotina</taxon>
        <taxon>Agaricomycetes</taxon>
        <taxon>Polyporales</taxon>
        <taxon>Polyporaceae</taxon>
        <taxon>Trametes</taxon>
    </lineage>
</organism>
<proteinExistence type="predicted"/>
<accession>A0ACC1PVK7</accession>
<sequence length="362" mass="39682">MRCAVESLQQSTALSDSTSTWRGVIPEHKYRARGCNLWTWQDEQRKRTYYESGGCTSTATARLEQTPLTFTFSHNHDSLRTSPHPPRLPPTPFSVSIFSASFLSASSLSFRSILPFRGTLGLRRSMRTTALSALVILGATLAAGSPLRVVVTTHQEVSSNGVIAGTHHADNLAHILQPVPYDVSITSGPVHGGRRPLCQTIKNKALEASNRFRAIFGFAPIEAVPTPDDNLIRIMPFHAQSRPKLEHGHPHGEDERNNNGRLHVLPIAFQGGRRSCCGIGVLLRMVWVMALVTVRAIRGPSTDRDSSTSSQEGIIVDGYTYDVVFDEDAEDILVPPPQYTVAVHAPIEAADAKEEKQESGFL</sequence>
<comment type="caution">
    <text evidence="1">The sequence shown here is derived from an EMBL/GenBank/DDBJ whole genome shotgun (WGS) entry which is preliminary data.</text>
</comment>
<reference evidence="1" key="1">
    <citation type="submission" date="2022-08" db="EMBL/GenBank/DDBJ databases">
        <title>Genome Sequence of Pycnoporus sanguineus.</title>
        <authorList>
            <person name="Buettner E."/>
        </authorList>
    </citation>
    <scope>NUCLEOTIDE SEQUENCE</scope>
    <source>
        <strain evidence="1">CG-C14</strain>
    </source>
</reference>
<keyword evidence="2" id="KW-1185">Reference proteome</keyword>
<dbReference type="EMBL" id="JANSHE010001283">
    <property type="protein sequence ID" value="KAJ3003475.1"/>
    <property type="molecule type" value="Genomic_DNA"/>
</dbReference>
<evidence type="ECO:0000313" key="1">
    <source>
        <dbReference type="EMBL" id="KAJ3003475.1"/>
    </source>
</evidence>
<protein>
    <submittedName>
        <fullName evidence="1">Uncharacterized protein</fullName>
    </submittedName>
</protein>
<dbReference type="Proteomes" id="UP001144978">
    <property type="component" value="Unassembled WGS sequence"/>
</dbReference>
<name>A0ACC1PVK7_9APHY</name>